<evidence type="ECO:0000313" key="10">
    <source>
        <dbReference type="Proteomes" id="UP000316621"/>
    </source>
</evidence>
<dbReference type="InterPro" id="IPR044835">
    <property type="entry name" value="ARF_plant"/>
</dbReference>
<evidence type="ECO:0000256" key="4">
    <source>
        <dbReference type="ARBA" id="ARBA00023125"/>
    </source>
</evidence>
<accession>A0A4Y7KEJ4</accession>
<dbReference type="GO" id="GO:0009734">
    <property type="term" value="P:auxin-activated signaling pathway"/>
    <property type="evidence" value="ECO:0007669"/>
    <property type="project" value="UniProtKB-KW"/>
</dbReference>
<keyword evidence="6" id="KW-0539">Nucleus</keyword>
<dbReference type="InterPro" id="IPR010525">
    <property type="entry name" value="ARF_dom"/>
</dbReference>
<protein>
    <recommendedName>
        <fullName evidence="8">Auxin response factor domain-containing protein</fullName>
    </recommendedName>
</protein>
<evidence type="ECO:0000256" key="1">
    <source>
        <dbReference type="ARBA" id="ARBA00004123"/>
    </source>
</evidence>
<evidence type="ECO:0000256" key="5">
    <source>
        <dbReference type="ARBA" id="ARBA00023163"/>
    </source>
</evidence>
<evidence type="ECO:0000313" key="9">
    <source>
        <dbReference type="EMBL" id="RZC71266.1"/>
    </source>
</evidence>
<feature type="domain" description="Auxin response factor" evidence="8">
    <location>
        <begin position="198"/>
        <end position="281"/>
    </location>
</feature>
<dbReference type="GO" id="GO:0003677">
    <property type="term" value="F:DNA binding"/>
    <property type="evidence" value="ECO:0007669"/>
    <property type="project" value="UniProtKB-KW"/>
</dbReference>
<dbReference type="Pfam" id="PF06507">
    <property type="entry name" value="ARF_AD"/>
    <property type="match status" value="1"/>
</dbReference>
<sequence>MVLRIGRPELERKEKKDIDERTAGRSIDKENNFHFLELNVEAYTNQEFDIQLPKHNLPSQILCRVVYMQLKEEVSGIENAFLKRHADACLPVLDMSQQQPSQELVARDLHRLERRFRHVYRELKFQSLSFKGSFVHKGENGELRVGVRRAMETQQNPSSSVISFRSMQLGVLATASHVISTGTMFSVYYLPRMSPSEFLIPYDEYMRSVRNKYSIGLRFRMKFEGEEGPKQRIVGTIVGIDDVDPVRWPRSKWRCLTVTWDEPCLTVVRPKRVSPWTIELSDNARTNSIPVQLKTARRVRISSSADSSILDDG</sequence>
<keyword evidence="4" id="KW-0238">DNA-binding</keyword>
<name>A0A4Y7KEJ4_PAPSO</name>
<dbReference type="Proteomes" id="UP000316621">
    <property type="component" value="Chromosome 7"/>
</dbReference>
<gene>
    <name evidence="9" type="ORF">C5167_034438</name>
</gene>
<dbReference type="PANTHER" id="PTHR31384:SF183">
    <property type="entry name" value="AUXIN RESPONSE FACTOR"/>
    <property type="match status" value="1"/>
</dbReference>
<evidence type="ECO:0000259" key="8">
    <source>
        <dbReference type="Pfam" id="PF06507"/>
    </source>
</evidence>
<evidence type="ECO:0000256" key="6">
    <source>
        <dbReference type="ARBA" id="ARBA00023242"/>
    </source>
</evidence>
<evidence type="ECO:0000256" key="7">
    <source>
        <dbReference type="ARBA" id="ARBA00023294"/>
    </source>
</evidence>
<keyword evidence="3" id="KW-0805">Transcription regulation</keyword>
<dbReference type="InterPro" id="IPR015300">
    <property type="entry name" value="DNA-bd_pseudobarrel_sf"/>
</dbReference>
<keyword evidence="7" id="KW-0927">Auxin signaling pathway</keyword>
<dbReference type="Gramene" id="RZC71266">
    <property type="protein sequence ID" value="RZC71266"/>
    <property type="gene ID" value="C5167_034438"/>
</dbReference>
<dbReference type="GO" id="GO:0005634">
    <property type="term" value="C:nucleus"/>
    <property type="evidence" value="ECO:0007669"/>
    <property type="project" value="UniProtKB-SubCell"/>
</dbReference>
<dbReference type="PANTHER" id="PTHR31384">
    <property type="entry name" value="AUXIN RESPONSE FACTOR 4-RELATED"/>
    <property type="match status" value="1"/>
</dbReference>
<dbReference type="Gene3D" id="2.40.330.10">
    <property type="entry name" value="DNA-binding pseudobarrel domain"/>
    <property type="match status" value="1"/>
</dbReference>
<dbReference type="AlphaFoldDB" id="A0A4Y7KEJ4"/>
<reference evidence="9 10" key="1">
    <citation type="journal article" date="2018" name="Science">
        <title>The opium poppy genome and morphinan production.</title>
        <authorList>
            <person name="Guo L."/>
            <person name="Winzer T."/>
            <person name="Yang X."/>
            <person name="Li Y."/>
            <person name="Ning Z."/>
            <person name="He Z."/>
            <person name="Teodor R."/>
            <person name="Lu Y."/>
            <person name="Bowser T.A."/>
            <person name="Graham I.A."/>
            <person name="Ye K."/>
        </authorList>
    </citation>
    <scope>NUCLEOTIDE SEQUENCE [LARGE SCALE GENOMIC DNA]</scope>
    <source>
        <strain evidence="10">cv. HN1</strain>
        <tissue evidence="9">Leaves</tissue>
    </source>
</reference>
<keyword evidence="5" id="KW-0804">Transcription</keyword>
<comment type="similarity">
    <text evidence="2">Belongs to the ARF family.</text>
</comment>
<dbReference type="EMBL" id="CM010721">
    <property type="protein sequence ID" value="RZC71266.1"/>
    <property type="molecule type" value="Genomic_DNA"/>
</dbReference>
<organism evidence="9 10">
    <name type="scientific">Papaver somniferum</name>
    <name type="common">Opium poppy</name>
    <dbReference type="NCBI Taxonomy" id="3469"/>
    <lineage>
        <taxon>Eukaryota</taxon>
        <taxon>Viridiplantae</taxon>
        <taxon>Streptophyta</taxon>
        <taxon>Embryophyta</taxon>
        <taxon>Tracheophyta</taxon>
        <taxon>Spermatophyta</taxon>
        <taxon>Magnoliopsida</taxon>
        <taxon>Ranunculales</taxon>
        <taxon>Papaveraceae</taxon>
        <taxon>Papaveroideae</taxon>
        <taxon>Papaver</taxon>
    </lineage>
</organism>
<proteinExistence type="inferred from homology"/>
<keyword evidence="10" id="KW-1185">Reference proteome</keyword>
<comment type="subcellular location">
    <subcellularLocation>
        <location evidence="1">Nucleus</location>
    </subcellularLocation>
</comment>
<dbReference type="SUPFAM" id="SSF101936">
    <property type="entry name" value="DNA-binding pseudobarrel domain"/>
    <property type="match status" value="1"/>
</dbReference>
<evidence type="ECO:0000256" key="2">
    <source>
        <dbReference type="ARBA" id="ARBA00007853"/>
    </source>
</evidence>
<dbReference type="GO" id="GO:0006355">
    <property type="term" value="P:regulation of DNA-templated transcription"/>
    <property type="evidence" value="ECO:0007669"/>
    <property type="project" value="InterPro"/>
</dbReference>
<dbReference type="Gene3D" id="2.30.30.1040">
    <property type="match status" value="1"/>
</dbReference>
<dbReference type="FunFam" id="2.30.30.1040:FF:000001">
    <property type="entry name" value="Auxin response factor"/>
    <property type="match status" value="1"/>
</dbReference>
<evidence type="ECO:0000256" key="3">
    <source>
        <dbReference type="ARBA" id="ARBA00023015"/>
    </source>
</evidence>